<comment type="caution">
    <text evidence="1">The sequence shown here is derived from an EMBL/GenBank/DDBJ whole genome shotgun (WGS) entry which is preliminary data.</text>
</comment>
<dbReference type="Proteomes" id="UP000280091">
    <property type="component" value="Unassembled WGS sequence"/>
</dbReference>
<evidence type="ECO:0000313" key="1">
    <source>
        <dbReference type="EMBL" id="RKS94658.1"/>
    </source>
</evidence>
<proteinExistence type="predicted"/>
<protein>
    <recommendedName>
        <fullName evidence="3">DUF4468 domain-containing protein</fullName>
    </recommendedName>
</protein>
<dbReference type="EMBL" id="RBXA01000001">
    <property type="protein sequence ID" value="RKS94658.1"/>
    <property type="molecule type" value="Genomic_DNA"/>
</dbReference>
<dbReference type="OrthoDB" id="1355942at2"/>
<keyword evidence="2" id="KW-1185">Reference proteome</keyword>
<organism evidence="1 2">
    <name type="scientific">Flavobacterium limicola</name>
    <dbReference type="NCBI Taxonomy" id="180441"/>
    <lineage>
        <taxon>Bacteria</taxon>
        <taxon>Pseudomonadati</taxon>
        <taxon>Bacteroidota</taxon>
        <taxon>Flavobacteriia</taxon>
        <taxon>Flavobacteriales</taxon>
        <taxon>Flavobacteriaceae</taxon>
        <taxon>Flavobacterium</taxon>
    </lineage>
</organism>
<sequence>MKKMLLFLIFITNISFSQNKNFTIEDKLIFWKLVYEDSTNISELKNNPRLEFITDSTGYIKKTNFNDKKVRQLIAEFKVQSKKGKYRVSVCNIKFFTEPIGINSGMFSTQTISEYTIEESLIKKNGTIRESYLGYNLTEALNPHFTELFTIKKRIKSDW</sequence>
<dbReference type="AlphaFoldDB" id="A0A495S699"/>
<accession>A0A495S699</accession>
<gene>
    <name evidence="1" type="ORF">BC952_0278</name>
</gene>
<dbReference type="RefSeq" id="WP_121363918.1">
    <property type="nucleotide sequence ID" value="NZ_RBXA01000001.1"/>
</dbReference>
<evidence type="ECO:0008006" key="3">
    <source>
        <dbReference type="Google" id="ProtNLM"/>
    </source>
</evidence>
<reference evidence="1 2" key="1">
    <citation type="submission" date="2018-10" db="EMBL/GenBank/DDBJ databases">
        <title>Genomic Encyclopedia of Archaeal and Bacterial Type Strains, Phase II (KMG-II): from individual species to whole genera.</title>
        <authorList>
            <person name="Goeker M."/>
        </authorList>
    </citation>
    <scope>NUCLEOTIDE SEQUENCE [LARGE SCALE GENOMIC DNA]</scope>
    <source>
        <strain evidence="1 2">DSM 15094</strain>
    </source>
</reference>
<name>A0A495S699_9FLAO</name>
<evidence type="ECO:0000313" key="2">
    <source>
        <dbReference type="Proteomes" id="UP000280091"/>
    </source>
</evidence>